<dbReference type="Pfam" id="PF13516">
    <property type="entry name" value="LRR_6"/>
    <property type="match status" value="4"/>
</dbReference>
<dbReference type="OrthoDB" id="120976at2759"/>
<dbReference type="InterPro" id="IPR051261">
    <property type="entry name" value="NLR"/>
</dbReference>
<evidence type="ECO:0000256" key="1">
    <source>
        <dbReference type="ARBA" id="ARBA00022614"/>
    </source>
</evidence>
<dbReference type="InterPro" id="IPR001611">
    <property type="entry name" value="Leu-rich_rpt"/>
</dbReference>
<dbReference type="OMA" id="IHCACIS"/>
<dbReference type="PANTHER" id="PTHR24106">
    <property type="entry name" value="NACHT, LRR AND CARD DOMAINS-CONTAINING"/>
    <property type="match status" value="1"/>
</dbReference>
<keyword evidence="2" id="KW-0677">Repeat</keyword>
<gene>
    <name evidence="3" type="ORF">scyTo_0022481</name>
</gene>
<sequence>LDHNALTNSCTKDLVSALSSKWTLMDLKLHHNNLGDQGIKLLSAALRNPDCKIQTLNLNENALTDSCVEALASTFSTNGALMDLNLGNNKLGDSGVKLLFEALSNPGCKIQRLELNNNTLTDSCIENLASFLSRNRTLTDLNLGINKLGDSGVKLLSKALSHPDLKIQKLQ</sequence>
<dbReference type="SUPFAM" id="SSF52047">
    <property type="entry name" value="RNI-like"/>
    <property type="match status" value="1"/>
</dbReference>
<keyword evidence="1" id="KW-0433">Leucine-rich repeat</keyword>
<evidence type="ECO:0000256" key="2">
    <source>
        <dbReference type="ARBA" id="ARBA00022737"/>
    </source>
</evidence>
<dbReference type="Gene3D" id="3.80.10.10">
    <property type="entry name" value="Ribonuclease Inhibitor"/>
    <property type="match status" value="1"/>
</dbReference>
<comment type="caution">
    <text evidence="3">The sequence shown here is derived from an EMBL/GenBank/DDBJ whole genome shotgun (WGS) entry which is preliminary data.</text>
</comment>
<feature type="non-terminal residue" evidence="3">
    <location>
        <position position="1"/>
    </location>
</feature>
<dbReference type="AlphaFoldDB" id="A0A401Q7B1"/>
<organism evidence="3 4">
    <name type="scientific">Scyliorhinus torazame</name>
    <name type="common">Cloudy catshark</name>
    <name type="synonym">Catulus torazame</name>
    <dbReference type="NCBI Taxonomy" id="75743"/>
    <lineage>
        <taxon>Eukaryota</taxon>
        <taxon>Metazoa</taxon>
        <taxon>Chordata</taxon>
        <taxon>Craniata</taxon>
        <taxon>Vertebrata</taxon>
        <taxon>Chondrichthyes</taxon>
        <taxon>Elasmobranchii</taxon>
        <taxon>Galeomorphii</taxon>
        <taxon>Galeoidea</taxon>
        <taxon>Carcharhiniformes</taxon>
        <taxon>Scyliorhinidae</taxon>
        <taxon>Scyliorhinus</taxon>
    </lineage>
</organism>
<dbReference type="SMART" id="SM00368">
    <property type="entry name" value="LRR_RI"/>
    <property type="match status" value="5"/>
</dbReference>
<protein>
    <submittedName>
        <fullName evidence="3">Uncharacterized protein</fullName>
    </submittedName>
</protein>
<dbReference type="InterPro" id="IPR032675">
    <property type="entry name" value="LRR_dom_sf"/>
</dbReference>
<dbReference type="STRING" id="75743.A0A401Q7B1"/>
<keyword evidence="4" id="KW-1185">Reference proteome</keyword>
<name>A0A401Q7B1_SCYTO</name>
<accession>A0A401Q7B1</accession>
<dbReference type="EMBL" id="BFAA01022696">
    <property type="protein sequence ID" value="GCB81260.1"/>
    <property type="molecule type" value="Genomic_DNA"/>
</dbReference>
<proteinExistence type="predicted"/>
<reference evidence="3 4" key="1">
    <citation type="journal article" date="2018" name="Nat. Ecol. Evol.">
        <title>Shark genomes provide insights into elasmobranch evolution and the origin of vertebrates.</title>
        <authorList>
            <person name="Hara Y"/>
            <person name="Yamaguchi K"/>
            <person name="Onimaru K"/>
            <person name="Kadota M"/>
            <person name="Koyanagi M"/>
            <person name="Keeley SD"/>
            <person name="Tatsumi K"/>
            <person name="Tanaka K"/>
            <person name="Motone F"/>
            <person name="Kageyama Y"/>
            <person name="Nozu R"/>
            <person name="Adachi N"/>
            <person name="Nishimura O"/>
            <person name="Nakagawa R"/>
            <person name="Tanegashima C"/>
            <person name="Kiyatake I"/>
            <person name="Matsumoto R"/>
            <person name="Murakumo K"/>
            <person name="Nishida K"/>
            <person name="Terakita A"/>
            <person name="Kuratani S"/>
            <person name="Sato K"/>
            <person name="Hyodo S Kuraku.S."/>
        </authorList>
    </citation>
    <scope>NUCLEOTIDE SEQUENCE [LARGE SCALE GENOMIC DNA]</scope>
</reference>
<dbReference type="Proteomes" id="UP000288216">
    <property type="component" value="Unassembled WGS sequence"/>
</dbReference>
<evidence type="ECO:0000313" key="4">
    <source>
        <dbReference type="Proteomes" id="UP000288216"/>
    </source>
</evidence>
<evidence type="ECO:0000313" key="3">
    <source>
        <dbReference type="EMBL" id="GCB81260.1"/>
    </source>
</evidence>